<keyword evidence="2" id="KW-1185">Reference proteome</keyword>
<dbReference type="AlphaFoldDB" id="A0A2T7P6J6"/>
<gene>
    <name evidence="1" type="ORF">C0Q70_11644</name>
</gene>
<dbReference type="EMBL" id="PZQS01000006">
    <property type="protein sequence ID" value="PVD29047.1"/>
    <property type="molecule type" value="Genomic_DNA"/>
</dbReference>
<accession>A0A2T7P6J6</accession>
<dbReference type="Proteomes" id="UP000245119">
    <property type="component" value="Linkage Group LG6"/>
</dbReference>
<name>A0A2T7P6J6_POMCA</name>
<reference evidence="1 2" key="1">
    <citation type="submission" date="2018-04" db="EMBL/GenBank/DDBJ databases">
        <title>The genome of golden apple snail Pomacea canaliculata provides insight into stress tolerance and invasive adaptation.</title>
        <authorList>
            <person name="Liu C."/>
            <person name="Liu B."/>
            <person name="Ren Y."/>
            <person name="Zhang Y."/>
            <person name="Wang H."/>
            <person name="Li S."/>
            <person name="Jiang F."/>
            <person name="Yin L."/>
            <person name="Zhang G."/>
            <person name="Qian W."/>
            <person name="Fan W."/>
        </authorList>
    </citation>
    <scope>NUCLEOTIDE SEQUENCE [LARGE SCALE GENOMIC DNA]</scope>
    <source>
        <strain evidence="1">SZHN2017</strain>
        <tissue evidence="1">Muscle</tissue>
    </source>
</reference>
<evidence type="ECO:0000313" key="2">
    <source>
        <dbReference type="Proteomes" id="UP000245119"/>
    </source>
</evidence>
<sequence>MNSRLNFPGNLAKRKRDCRYTDISARPLPHVLLLFTLSDEQTARQTIFSANRMRSPTFAAPGGSARALRSTRNKACPAVVLTSDVLTFVGSQSRSEDNYNYVCSIITKITMKTYNY</sequence>
<organism evidence="1 2">
    <name type="scientific">Pomacea canaliculata</name>
    <name type="common">Golden apple snail</name>
    <dbReference type="NCBI Taxonomy" id="400727"/>
    <lineage>
        <taxon>Eukaryota</taxon>
        <taxon>Metazoa</taxon>
        <taxon>Spiralia</taxon>
        <taxon>Lophotrochozoa</taxon>
        <taxon>Mollusca</taxon>
        <taxon>Gastropoda</taxon>
        <taxon>Caenogastropoda</taxon>
        <taxon>Architaenioglossa</taxon>
        <taxon>Ampullarioidea</taxon>
        <taxon>Ampullariidae</taxon>
        <taxon>Pomacea</taxon>
    </lineage>
</organism>
<protein>
    <submittedName>
        <fullName evidence="1">Uncharacterized protein</fullName>
    </submittedName>
</protein>
<comment type="caution">
    <text evidence="1">The sequence shown here is derived from an EMBL/GenBank/DDBJ whole genome shotgun (WGS) entry which is preliminary data.</text>
</comment>
<evidence type="ECO:0000313" key="1">
    <source>
        <dbReference type="EMBL" id="PVD29047.1"/>
    </source>
</evidence>
<proteinExistence type="predicted"/>